<reference evidence="3 4" key="1">
    <citation type="submission" date="2023-11" db="EMBL/GenBank/DDBJ databases">
        <authorList>
            <person name="Hedman E."/>
            <person name="Englund M."/>
            <person name="Stromberg M."/>
            <person name="Nyberg Akerstrom W."/>
            <person name="Nylinder S."/>
            <person name="Jareborg N."/>
            <person name="Kallberg Y."/>
            <person name="Kronander E."/>
        </authorList>
    </citation>
    <scope>NUCLEOTIDE SEQUENCE [LARGE SCALE GENOMIC DNA]</scope>
</reference>
<name>A0AAV1KNM4_9NEOP</name>
<dbReference type="EMBL" id="CAVLGL010000057">
    <property type="protein sequence ID" value="CAK1583894.1"/>
    <property type="molecule type" value="Genomic_DNA"/>
</dbReference>
<protein>
    <recommendedName>
        <fullName evidence="2">PiggyBac transposable element-derived protein domain-containing protein</fullName>
    </recommendedName>
</protein>
<keyword evidence="4" id="KW-1185">Reference proteome</keyword>
<dbReference type="PANTHER" id="PTHR46599:SF6">
    <property type="entry name" value="DUAL SPECIFICITY PHOSPHATASE 26"/>
    <property type="match status" value="1"/>
</dbReference>
<accession>A0AAV1KNM4</accession>
<feature type="region of interest" description="Disordered" evidence="1">
    <location>
        <begin position="16"/>
        <end position="73"/>
    </location>
</feature>
<dbReference type="Proteomes" id="UP001314205">
    <property type="component" value="Unassembled WGS sequence"/>
</dbReference>
<feature type="domain" description="PiggyBac transposable element-derived protein" evidence="2">
    <location>
        <begin position="116"/>
        <end position="271"/>
    </location>
</feature>
<comment type="caution">
    <text evidence="3">The sequence shown here is derived from an EMBL/GenBank/DDBJ whole genome shotgun (WGS) entry which is preliminary data.</text>
</comment>
<dbReference type="PANTHER" id="PTHR46599">
    <property type="entry name" value="PIGGYBAC TRANSPOSABLE ELEMENT-DERIVED PROTEIN 4"/>
    <property type="match status" value="1"/>
</dbReference>
<feature type="compositionally biased region" description="Acidic residues" evidence="1">
    <location>
        <begin position="16"/>
        <end position="28"/>
    </location>
</feature>
<evidence type="ECO:0000313" key="3">
    <source>
        <dbReference type="EMBL" id="CAK1583894.1"/>
    </source>
</evidence>
<evidence type="ECO:0000313" key="4">
    <source>
        <dbReference type="Proteomes" id="UP001314205"/>
    </source>
</evidence>
<evidence type="ECO:0000256" key="1">
    <source>
        <dbReference type="SAM" id="MobiDB-lite"/>
    </source>
</evidence>
<feature type="domain" description="PiggyBac transposable element-derived protein" evidence="2">
    <location>
        <begin position="277"/>
        <end position="351"/>
    </location>
</feature>
<sequence>MDKNLNPQQIQDLLNDLDCDENVNEDIFPDASSDLSDAESEISDHNTESEEEAENISENEDSSDIDEQSRNSNSFYGRNRYKWSKVPPSRSRVPAHNIIIHLPGLRGPALVKNEISPLEAWSCIFTEDMIELILQHTNEKITNYSENYTSNSVYTYHVTREEILAFIGLMFLTGIFKSAREDARGIWSTKTRGRPIFRTVMSLNRFLFILSCLRFDEQLTREERKKTDRLALISELFNKFIKNCITNYSCSEYVTVDEMLVPFRGRCIFRKEQTSRANTLLIPTRNVLTLTEPIYQTNRNVTGDNWFSSIELVDALKQKGLTYVGTIRVNSHVLYCASNPQKRMSRYKFLEELGYALVTPHVMNRRSMTNLSKELKDMIDKFLREVGVELPEDQPAQGPSQNKRPKKSRCHLCPRLKDSNTPRVCSKCMKNVCRNHSVDVIVCAKCQEKY</sequence>
<evidence type="ECO:0000259" key="2">
    <source>
        <dbReference type="Pfam" id="PF13843"/>
    </source>
</evidence>
<dbReference type="InterPro" id="IPR029526">
    <property type="entry name" value="PGBD"/>
</dbReference>
<gene>
    <name evidence="3" type="ORF">PARMNEM_LOCUS5237</name>
</gene>
<dbReference type="Pfam" id="PF13843">
    <property type="entry name" value="DDE_Tnp_1_7"/>
    <property type="match status" value="2"/>
</dbReference>
<feature type="compositionally biased region" description="Acidic residues" evidence="1">
    <location>
        <begin position="49"/>
        <end position="66"/>
    </location>
</feature>
<dbReference type="AlphaFoldDB" id="A0AAV1KNM4"/>
<proteinExistence type="predicted"/>
<organism evidence="3 4">
    <name type="scientific">Parnassius mnemosyne</name>
    <name type="common">clouded apollo</name>
    <dbReference type="NCBI Taxonomy" id="213953"/>
    <lineage>
        <taxon>Eukaryota</taxon>
        <taxon>Metazoa</taxon>
        <taxon>Ecdysozoa</taxon>
        <taxon>Arthropoda</taxon>
        <taxon>Hexapoda</taxon>
        <taxon>Insecta</taxon>
        <taxon>Pterygota</taxon>
        <taxon>Neoptera</taxon>
        <taxon>Endopterygota</taxon>
        <taxon>Lepidoptera</taxon>
        <taxon>Glossata</taxon>
        <taxon>Ditrysia</taxon>
        <taxon>Papilionoidea</taxon>
        <taxon>Papilionidae</taxon>
        <taxon>Parnassiinae</taxon>
        <taxon>Parnassini</taxon>
        <taxon>Parnassius</taxon>
        <taxon>Driopa</taxon>
    </lineage>
</organism>